<dbReference type="InterPro" id="IPR029058">
    <property type="entry name" value="AB_hydrolase_fold"/>
</dbReference>
<protein>
    <submittedName>
        <fullName evidence="3">Carboxylesterase</fullName>
    </submittedName>
</protein>
<dbReference type="PANTHER" id="PTHR11559">
    <property type="entry name" value="CARBOXYLESTERASE"/>
    <property type="match status" value="1"/>
</dbReference>
<dbReference type="Pfam" id="PF00135">
    <property type="entry name" value="COesterase"/>
    <property type="match status" value="1"/>
</dbReference>
<dbReference type="OrthoDB" id="3199405at2"/>
<dbReference type="SUPFAM" id="SSF53474">
    <property type="entry name" value="alpha/beta-Hydrolases"/>
    <property type="match status" value="1"/>
</dbReference>
<dbReference type="Gene3D" id="3.40.50.1820">
    <property type="entry name" value="alpha/beta hydrolase"/>
    <property type="match status" value="1"/>
</dbReference>
<evidence type="ECO:0000313" key="3">
    <source>
        <dbReference type="EMBL" id="AXE24451.1"/>
    </source>
</evidence>
<feature type="domain" description="Carboxylesterase type B" evidence="2">
    <location>
        <begin position="28"/>
        <end position="496"/>
    </location>
</feature>
<evidence type="ECO:0000256" key="1">
    <source>
        <dbReference type="SAM" id="SignalP"/>
    </source>
</evidence>
<dbReference type="RefSeq" id="WP_114055636.1">
    <property type="nucleotide sequence ID" value="NZ_CP030862.1"/>
</dbReference>
<sequence>MRPVRCAAVLAALALLGPAPAGDAAAGPVVRTDTGAVRGTAEGGLRLFRAIPYAAPPVGAHRWAAPRPATPWKGVRDATRAGPLCPQVPNPYARISSVREDCLVLNVTAPARGARRPVLVWIHGDGTVGGGRFFDGRRLAERGLVVVTVNYRLGVFGGFAHPGLPGSGTFGLQDQQEALRWVRRNAAAFGGDAERVTVAGSSFGAAAITGHLTAPGSRGLFRHAVLSSGEGMMDMPAAAMGEGVPAYPWYTWRTVREMEEAGRRTAAALGCGLPDAARALECLRAVPVGRVLGVPYVMNAFQAFAYGGEVLPELPPRALAAGRFARVPVLSGATRDEHRLFAGLMYDAAGKPLTGERYAALLRTAFGASRAPAVRAEYPDGGSVPPAHAWAAAVTDRMWARGTYAQHLALARHVRTYAYEFADRDAPWYLPAAGPFDFGAYHAGDTPYLFEEAEARRRFTPAQARLADAMADYWAAFARDGVPAADGFPRWPAFEAGAGVPYTQSLAPGRIGPVDYAREHRLAFWERLERP</sequence>
<dbReference type="EMBL" id="CP030862">
    <property type="protein sequence ID" value="AXE24451.1"/>
    <property type="molecule type" value="Genomic_DNA"/>
</dbReference>
<dbReference type="KEGG" id="sgz:C0216_14175"/>
<dbReference type="InterPro" id="IPR050309">
    <property type="entry name" value="Type-B_Carboxylest/Lipase"/>
</dbReference>
<keyword evidence="4" id="KW-1185">Reference proteome</keyword>
<reference evidence="3 4" key="1">
    <citation type="submission" date="2018-01" db="EMBL/GenBank/DDBJ databases">
        <title>Draft genome Sequence of streptomyces globosus LZH-48.</title>
        <authorList>
            <person name="Ran K."/>
            <person name="Li Z."/>
            <person name="Wei S."/>
            <person name="Dong R."/>
        </authorList>
    </citation>
    <scope>NUCLEOTIDE SEQUENCE [LARGE SCALE GENOMIC DNA]</scope>
    <source>
        <strain evidence="3 4">LZH-48</strain>
    </source>
</reference>
<name>A0A344U0N0_9ACTN</name>
<proteinExistence type="predicted"/>
<feature type="chain" id="PRO_5039508167" evidence="1">
    <location>
        <begin position="22"/>
        <end position="531"/>
    </location>
</feature>
<accession>A0A344U0N0</accession>
<keyword evidence="1" id="KW-0732">Signal</keyword>
<gene>
    <name evidence="3" type="ORF">C0216_14175</name>
</gene>
<evidence type="ECO:0000313" key="4">
    <source>
        <dbReference type="Proteomes" id="UP000252004"/>
    </source>
</evidence>
<feature type="signal peptide" evidence="1">
    <location>
        <begin position="1"/>
        <end position="21"/>
    </location>
</feature>
<dbReference type="AlphaFoldDB" id="A0A344U0N0"/>
<organism evidence="3 4">
    <name type="scientific">Streptomyces globosus</name>
    <dbReference type="NCBI Taxonomy" id="68209"/>
    <lineage>
        <taxon>Bacteria</taxon>
        <taxon>Bacillati</taxon>
        <taxon>Actinomycetota</taxon>
        <taxon>Actinomycetes</taxon>
        <taxon>Kitasatosporales</taxon>
        <taxon>Streptomycetaceae</taxon>
        <taxon>Streptomyces</taxon>
    </lineage>
</organism>
<evidence type="ECO:0000259" key="2">
    <source>
        <dbReference type="Pfam" id="PF00135"/>
    </source>
</evidence>
<dbReference type="Proteomes" id="UP000252004">
    <property type="component" value="Chromosome"/>
</dbReference>
<dbReference type="InterPro" id="IPR002018">
    <property type="entry name" value="CarbesteraseB"/>
</dbReference>